<accession>A0A7N4PGD5</accession>
<evidence type="ECO:0000313" key="2">
    <source>
        <dbReference type="Ensembl" id="ENSSHAP00000038065.1"/>
    </source>
</evidence>
<gene>
    <name evidence="2" type="primary">DLEU7</name>
</gene>
<dbReference type="PANTHER" id="PTHR36961">
    <property type="entry name" value="LEUKEMIA-ASSOCIATED PROTEIN 7"/>
    <property type="match status" value="1"/>
</dbReference>
<keyword evidence="3" id="KW-1185">Reference proteome</keyword>
<dbReference type="PANTHER" id="PTHR36961:SF1">
    <property type="entry name" value="LEUKEMIA-ASSOCIATED PROTEIN 7"/>
    <property type="match status" value="1"/>
</dbReference>
<protein>
    <submittedName>
        <fullName evidence="2">Deleted in lymphocytic leukemia 7</fullName>
    </submittedName>
</protein>
<feature type="region of interest" description="Disordered" evidence="1">
    <location>
        <begin position="41"/>
        <end position="63"/>
    </location>
</feature>
<dbReference type="InterPro" id="IPR031510">
    <property type="entry name" value="DLEU7"/>
</dbReference>
<dbReference type="InParanoid" id="A0A7N4PGD5"/>
<dbReference type="GeneID" id="100932516"/>
<dbReference type="RefSeq" id="XP_003764615.1">
    <property type="nucleotide sequence ID" value="XM_003764567.4"/>
</dbReference>
<dbReference type="AlphaFoldDB" id="A0A7N4PGD5"/>
<proteinExistence type="predicted"/>
<dbReference type="CTD" id="220107"/>
<dbReference type="OMA" id="QVAISHQ"/>
<reference evidence="2" key="3">
    <citation type="submission" date="2025-09" db="UniProtKB">
        <authorList>
            <consortium name="Ensembl"/>
        </authorList>
    </citation>
    <scope>IDENTIFICATION</scope>
</reference>
<dbReference type="Pfam" id="PF15760">
    <property type="entry name" value="DLEU7"/>
    <property type="match status" value="1"/>
</dbReference>
<evidence type="ECO:0000313" key="3">
    <source>
        <dbReference type="Proteomes" id="UP000007648"/>
    </source>
</evidence>
<name>A0A7N4PGD5_SARHA</name>
<dbReference type="GeneTree" id="ENSGT00390000011737"/>
<dbReference type="OrthoDB" id="8788044at2759"/>
<organism evidence="2 3">
    <name type="scientific">Sarcophilus harrisii</name>
    <name type="common">Tasmanian devil</name>
    <name type="synonym">Sarcophilus laniarius</name>
    <dbReference type="NCBI Taxonomy" id="9305"/>
    <lineage>
        <taxon>Eukaryota</taxon>
        <taxon>Metazoa</taxon>
        <taxon>Chordata</taxon>
        <taxon>Craniata</taxon>
        <taxon>Vertebrata</taxon>
        <taxon>Euteleostomi</taxon>
        <taxon>Mammalia</taxon>
        <taxon>Metatheria</taxon>
        <taxon>Dasyuromorphia</taxon>
        <taxon>Dasyuridae</taxon>
        <taxon>Sarcophilus</taxon>
    </lineage>
</organism>
<sequence>MAPTGSLQVAISHQIVALQTLRLLQQQRDEEDDLLYSQQVSAAPGQPGPRENGEKGGGPAVAKAEGAGDCGQCSLGRVVESTSQLIRVEQTILKPLHQELGFPIYLKDSVEFRNICSHMALQPEGHSFDQDLNAAFQCLKTIIKKLIHSLLSLPPDPSAMANIALRQILRNLLDRKP</sequence>
<evidence type="ECO:0000256" key="1">
    <source>
        <dbReference type="SAM" id="MobiDB-lite"/>
    </source>
</evidence>
<dbReference type="KEGG" id="shr:100932516"/>
<reference evidence="2 3" key="1">
    <citation type="journal article" date="2011" name="Proc. Natl. Acad. Sci. U.S.A.">
        <title>Genetic diversity and population structure of the endangered marsupial Sarcophilus harrisii (Tasmanian devil).</title>
        <authorList>
            <person name="Miller W."/>
            <person name="Hayes V.M."/>
            <person name="Ratan A."/>
            <person name="Petersen D.C."/>
            <person name="Wittekindt N.E."/>
            <person name="Miller J."/>
            <person name="Walenz B."/>
            <person name="Knight J."/>
            <person name="Qi J."/>
            <person name="Zhao F."/>
            <person name="Wang Q."/>
            <person name="Bedoya-Reina O.C."/>
            <person name="Katiyar N."/>
            <person name="Tomsho L.P."/>
            <person name="Kasson L.M."/>
            <person name="Hardie R.A."/>
            <person name="Woodbridge P."/>
            <person name="Tindall E.A."/>
            <person name="Bertelsen M.F."/>
            <person name="Dixon D."/>
            <person name="Pyecroft S."/>
            <person name="Helgen K.M."/>
            <person name="Lesk A.M."/>
            <person name="Pringle T.H."/>
            <person name="Patterson N."/>
            <person name="Zhang Y."/>
            <person name="Kreiss A."/>
            <person name="Woods G.M."/>
            <person name="Jones M.E."/>
            <person name="Schuster S.C."/>
        </authorList>
    </citation>
    <scope>NUCLEOTIDE SEQUENCE [LARGE SCALE GENOMIC DNA]</scope>
</reference>
<dbReference type="Proteomes" id="UP000007648">
    <property type="component" value="Unassembled WGS sequence"/>
</dbReference>
<reference evidence="2" key="2">
    <citation type="submission" date="2025-08" db="UniProtKB">
        <authorList>
            <consortium name="Ensembl"/>
        </authorList>
    </citation>
    <scope>IDENTIFICATION</scope>
</reference>
<dbReference type="Ensembl" id="ENSSHAT00000025891.1">
    <property type="protein sequence ID" value="ENSSHAP00000038065.1"/>
    <property type="gene ID" value="ENSSHAG00000026893.1"/>
</dbReference>